<accession>A0A0F9XCW6</accession>
<gene>
    <name evidence="1" type="ORF">LCGC14_0164550</name>
</gene>
<protein>
    <submittedName>
        <fullName evidence="1">Uncharacterized protein</fullName>
    </submittedName>
</protein>
<evidence type="ECO:0000313" key="1">
    <source>
        <dbReference type="EMBL" id="KKN96811.1"/>
    </source>
</evidence>
<sequence>MDDEILQREVTLALEKELQGYQSTVDLLKQGLKEAKNRANIKFNVHLRCIWADHGGRDAKAERTRDLEKALKNAVTRYLKINKRSDVQAQWQVTFQLPCGAGGKVPDKVWKPLAIKVLEKYAPSTSSLQRWKGEL</sequence>
<organism evidence="1">
    <name type="scientific">marine sediment metagenome</name>
    <dbReference type="NCBI Taxonomy" id="412755"/>
    <lineage>
        <taxon>unclassified sequences</taxon>
        <taxon>metagenomes</taxon>
        <taxon>ecological metagenomes</taxon>
    </lineage>
</organism>
<comment type="caution">
    <text evidence="1">The sequence shown here is derived from an EMBL/GenBank/DDBJ whole genome shotgun (WGS) entry which is preliminary data.</text>
</comment>
<dbReference type="AlphaFoldDB" id="A0A0F9XCW6"/>
<name>A0A0F9XCW6_9ZZZZ</name>
<dbReference type="EMBL" id="LAZR01000062">
    <property type="protein sequence ID" value="KKN96811.1"/>
    <property type="molecule type" value="Genomic_DNA"/>
</dbReference>
<proteinExistence type="predicted"/>
<reference evidence="1" key="1">
    <citation type="journal article" date="2015" name="Nature">
        <title>Complex archaea that bridge the gap between prokaryotes and eukaryotes.</title>
        <authorList>
            <person name="Spang A."/>
            <person name="Saw J.H."/>
            <person name="Jorgensen S.L."/>
            <person name="Zaremba-Niedzwiedzka K."/>
            <person name="Martijn J."/>
            <person name="Lind A.E."/>
            <person name="van Eijk R."/>
            <person name="Schleper C."/>
            <person name="Guy L."/>
            <person name="Ettema T.J."/>
        </authorList>
    </citation>
    <scope>NUCLEOTIDE SEQUENCE</scope>
</reference>